<dbReference type="EMBL" id="HG793169">
    <property type="protein sequence ID" value="CRL29492.1"/>
    <property type="molecule type" value="Genomic_DNA"/>
</dbReference>
<dbReference type="STRING" id="1429867.A0A0G4PSZ1"/>
<dbReference type="Proteomes" id="UP000053732">
    <property type="component" value="Unassembled WGS sequence"/>
</dbReference>
<protein>
    <submittedName>
        <fullName evidence="1">Str. FM013</fullName>
    </submittedName>
</protein>
<keyword evidence="2" id="KW-1185">Reference proteome</keyword>
<name>A0A0G4PSZ1_PENC3</name>
<dbReference type="AlphaFoldDB" id="A0A0G4PSZ1"/>
<sequence length="82" mass="9170">MAEFAALQWTFPQPNVFTNFYLSNAAGLIRNHRKTGKQNTLRFAASEDSPLGIVNPKDVGVFAAHLLSLLPTKKNQRDTPTW</sequence>
<reference evidence="1 2" key="1">
    <citation type="journal article" date="2014" name="Nat. Commun.">
        <title>Multiple recent horizontal transfers of a large genomic region in cheese making fungi.</title>
        <authorList>
            <person name="Cheeseman K."/>
            <person name="Ropars J."/>
            <person name="Renault P."/>
            <person name="Dupont J."/>
            <person name="Gouzy J."/>
            <person name="Branca A."/>
            <person name="Abraham A.L."/>
            <person name="Ceppi M."/>
            <person name="Conseiller E."/>
            <person name="Debuchy R."/>
            <person name="Malagnac F."/>
            <person name="Goarin A."/>
            <person name="Silar P."/>
            <person name="Lacoste S."/>
            <person name="Sallet E."/>
            <person name="Bensimon A."/>
            <person name="Giraud T."/>
            <person name="Brygoo Y."/>
        </authorList>
    </citation>
    <scope>NUCLEOTIDE SEQUENCE [LARGE SCALE GENOMIC DNA]</scope>
    <source>
        <strain evidence="2">FM 013</strain>
    </source>
</reference>
<organism evidence="1 2">
    <name type="scientific">Penicillium camemberti (strain FM 013)</name>
    <dbReference type="NCBI Taxonomy" id="1429867"/>
    <lineage>
        <taxon>Eukaryota</taxon>
        <taxon>Fungi</taxon>
        <taxon>Dikarya</taxon>
        <taxon>Ascomycota</taxon>
        <taxon>Pezizomycotina</taxon>
        <taxon>Eurotiomycetes</taxon>
        <taxon>Eurotiomycetidae</taxon>
        <taxon>Eurotiales</taxon>
        <taxon>Aspergillaceae</taxon>
        <taxon>Penicillium</taxon>
    </lineage>
</organism>
<proteinExistence type="predicted"/>
<evidence type="ECO:0000313" key="1">
    <source>
        <dbReference type="EMBL" id="CRL29492.1"/>
    </source>
</evidence>
<accession>A0A0G4PSZ1</accession>
<gene>
    <name evidence="1" type="ORF">PCAMFM013_S036g000076</name>
</gene>
<evidence type="ECO:0000313" key="2">
    <source>
        <dbReference type="Proteomes" id="UP000053732"/>
    </source>
</evidence>